<comment type="caution">
    <text evidence="2">The sequence shown here is derived from an EMBL/GenBank/DDBJ whole genome shotgun (WGS) entry which is preliminary data.</text>
</comment>
<gene>
    <name evidence="2" type="ORF">B0H63DRAFT_443147</name>
</gene>
<evidence type="ECO:0000313" key="3">
    <source>
        <dbReference type="Proteomes" id="UP001285441"/>
    </source>
</evidence>
<proteinExistence type="predicted"/>
<evidence type="ECO:0000256" key="1">
    <source>
        <dbReference type="SAM" id="MobiDB-lite"/>
    </source>
</evidence>
<dbReference type="AlphaFoldDB" id="A0AAE0P3Q8"/>
<feature type="region of interest" description="Disordered" evidence="1">
    <location>
        <begin position="221"/>
        <end position="243"/>
    </location>
</feature>
<evidence type="ECO:0000313" key="2">
    <source>
        <dbReference type="EMBL" id="KAK3392848.1"/>
    </source>
</evidence>
<name>A0AAE0P3Q8_9PEZI</name>
<feature type="compositionally biased region" description="Polar residues" evidence="1">
    <location>
        <begin position="222"/>
        <end position="235"/>
    </location>
</feature>
<keyword evidence="3" id="KW-1185">Reference proteome</keyword>
<organism evidence="2 3">
    <name type="scientific">Podospora didyma</name>
    <dbReference type="NCBI Taxonomy" id="330526"/>
    <lineage>
        <taxon>Eukaryota</taxon>
        <taxon>Fungi</taxon>
        <taxon>Dikarya</taxon>
        <taxon>Ascomycota</taxon>
        <taxon>Pezizomycotina</taxon>
        <taxon>Sordariomycetes</taxon>
        <taxon>Sordariomycetidae</taxon>
        <taxon>Sordariales</taxon>
        <taxon>Podosporaceae</taxon>
        <taxon>Podospora</taxon>
    </lineage>
</organism>
<protein>
    <submittedName>
        <fullName evidence="2">Uncharacterized protein</fullName>
    </submittedName>
</protein>
<dbReference type="EMBL" id="JAULSW010000001">
    <property type="protein sequence ID" value="KAK3392848.1"/>
    <property type="molecule type" value="Genomic_DNA"/>
</dbReference>
<accession>A0AAE0P3Q8</accession>
<sequence length="243" mass="26564">MSYSHELGAPYNAELFFTVPQPSQPLVRFPLPALDKDLLPMMKDRWALRPLLRLLRTYEASGRAPNQLKNGSMDPAPTVPDTICLDGGAVISIFQHKNAFTRMEKIPPSKSFYIFDGTCTGPGNVPLKVQGIGRVSLGLIARGPEMALTFVCIPALFVPTAKYSRVSLSSLEEDALMDGGNYLLANLQGKWEVGGVSIERNNEEVGYAELSKSGNYFRLENTLPSGSKSGSASPTDSEEEHWP</sequence>
<reference evidence="2" key="2">
    <citation type="submission" date="2023-06" db="EMBL/GenBank/DDBJ databases">
        <authorList>
            <consortium name="Lawrence Berkeley National Laboratory"/>
            <person name="Haridas S."/>
            <person name="Hensen N."/>
            <person name="Bonometti L."/>
            <person name="Westerberg I."/>
            <person name="Brannstrom I.O."/>
            <person name="Guillou S."/>
            <person name="Cros-Aarteil S."/>
            <person name="Calhoun S."/>
            <person name="Kuo A."/>
            <person name="Mondo S."/>
            <person name="Pangilinan J."/>
            <person name="Riley R."/>
            <person name="LaButti K."/>
            <person name="Andreopoulos B."/>
            <person name="Lipzen A."/>
            <person name="Chen C."/>
            <person name="Yanf M."/>
            <person name="Daum C."/>
            <person name="Ng V."/>
            <person name="Clum A."/>
            <person name="Steindorff A."/>
            <person name="Ohm R."/>
            <person name="Martin F."/>
            <person name="Silar P."/>
            <person name="Natvig D."/>
            <person name="Lalanne C."/>
            <person name="Gautier V."/>
            <person name="Ament-velasquez S.L."/>
            <person name="Kruys A."/>
            <person name="Hutchinson M.I."/>
            <person name="Powell A.J."/>
            <person name="Barry K."/>
            <person name="Miller A.N."/>
            <person name="Grigoriev I.V."/>
            <person name="Debuchy R."/>
            <person name="Gladieux P."/>
            <person name="Thoren M.H."/>
            <person name="Johannesson H."/>
        </authorList>
    </citation>
    <scope>NUCLEOTIDE SEQUENCE</scope>
    <source>
        <strain evidence="2">CBS 232.78</strain>
    </source>
</reference>
<dbReference type="Proteomes" id="UP001285441">
    <property type="component" value="Unassembled WGS sequence"/>
</dbReference>
<reference evidence="2" key="1">
    <citation type="journal article" date="2023" name="Mol. Phylogenet. Evol.">
        <title>Genome-scale phylogeny and comparative genomics of the fungal order Sordariales.</title>
        <authorList>
            <person name="Hensen N."/>
            <person name="Bonometti L."/>
            <person name="Westerberg I."/>
            <person name="Brannstrom I.O."/>
            <person name="Guillou S."/>
            <person name="Cros-Aarteil S."/>
            <person name="Calhoun S."/>
            <person name="Haridas S."/>
            <person name="Kuo A."/>
            <person name="Mondo S."/>
            <person name="Pangilinan J."/>
            <person name="Riley R."/>
            <person name="LaButti K."/>
            <person name="Andreopoulos B."/>
            <person name="Lipzen A."/>
            <person name="Chen C."/>
            <person name="Yan M."/>
            <person name="Daum C."/>
            <person name="Ng V."/>
            <person name="Clum A."/>
            <person name="Steindorff A."/>
            <person name="Ohm R.A."/>
            <person name="Martin F."/>
            <person name="Silar P."/>
            <person name="Natvig D.O."/>
            <person name="Lalanne C."/>
            <person name="Gautier V."/>
            <person name="Ament-Velasquez S.L."/>
            <person name="Kruys A."/>
            <person name="Hutchinson M.I."/>
            <person name="Powell A.J."/>
            <person name="Barry K."/>
            <person name="Miller A.N."/>
            <person name="Grigoriev I.V."/>
            <person name="Debuchy R."/>
            <person name="Gladieux P."/>
            <person name="Hiltunen Thoren M."/>
            <person name="Johannesson H."/>
        </authorList>
    </citation>
    <scope>NUCLEOTIDE SEQUENCE</scope>
    <source>
        <strain evidence="2">CBS 232.78</strain>
    </source>
</reference>